<dbReference type="FunFam" id="2.10.110.10:FF:000037">
    <property type="entry name" value="LIM domain-containing protein 1"/>
    <property type="match status" value="1"/>
</dbReference>
<dbReference type="EMBL" id="GGYP01006230">
    <property type="protein sequence ID" value="MDE51001.1"/>
    <property type="molecule type" value="Transcribed_RNA"/>
</dbReference>
<dbReference type="GO" id="GO:0035331">
    <property type="term" value="P:negative regulation of hippo signaling"/>
    <property type="evidence" value="ECO:0007669"/>
    <property type="project" value="TreeGrafter"/>
</dbReference>
<keyword evidence="1 4" id="KW-0479">Metal-binding</keyword>
<evidence type="ECO:0000256" key="5">
    <source>
        <dbReference type="SAM" id="MobiDB-lite"/>
    </source>
</evidence>
<dbReference type="GO" id="GO:0005634">
    <property type="term" value="C:nucleus"/>
    <property type="evidence" value="ECO:0007669"/>
    <property type="project" value="TreeGrafter"/>
</dbReference>
<feature type="compositionally biased region" description="Polar residues" evidence="5">
    <location>
        <begin position="480"/>
        <end position="489"/>
    </location>
</feature>
<feature type="domain" description="LIM zinc-binding" evidence="6">
    <location>
        <begin position="849"/>
        <end position="915"/>
    </location>
</feature>
<dbReference type="Gene3D" id="2.10.110.10">
    <property type="entry name" value="Cysteine Rich Protein"/>
    <property type="match status" value="3"/>
</dbReference>
<feature type="compositionally biased region" description="Pro residues" evidence="5">
    <location>
        <begin position="581"/>
        <end position="596"/>
    </location>
</feature>
<dbReference type="GO" id="GO:0005912">
    <property type="term" value="C:adherens junction"/>
    <property type="evidence" value="ECO:0007669"/>
    <property type="project" value="TreeGrafter"/>
</dbReference>
<accession>A0A6G1SLB2</accession>
<evidence type="ECO:0000313" key="7">
    <source>
        <dbReference type="EMBL" id="MDE51001.1"/>
    </source>
</evidence>
<feature type="compositionally biased region" description="Pro residues" evidence="5">
    <location>
        <begin position="503"/>
        <end position="512"/>
    </location>
</feature>
<evidence type="ECO:0000259" key="6">
    <source>
        <dbReference type="PROSITE" id="PS50023"/>
    </source>
</evidence>
<dbReference type="GO" id="GO:0005667">
    <property type="term" value="C:transcription regulator complex"/>
    <property type="evidence" value="ECO:0007669"/>
    <property type="project" value="TreeGrafter"/>
</dbReference>
<protein>
    <submittedName>
        <fullName evidence="7">LIM domain-containing protein jub</fullName>
    </submittedName>
</protein>
<dbReference type="GO" id="GO:0007010">
    <property type="term" value="P:cytoskeleton organization"/>
    <property type="evidence" value="ECO:0007669"/>
    <property type="project" value="TreeGrafter"/>
</dbReference>
<sequence>MPGNQQIQNTSTSTAASSMATLDQSQAHVVGQSKPLTSPGELPSPPPPPPPPKDIRPLPLPPPPPPPPPPRNASQMVGQSNLITNQFNTISPATHNNGSSINSINSAGRCSHYGPSNCQTGHHQPVVHGQREFSRYGECGSRSSISSHGSHHYHGAGAHNNTISPNILNSGLNSTNGTGPVQCSHQPILGCNAWSASSTSLQISHSNNLISDNDSCNIPHHVQDARVNACSGQCTSCCHHHHHHHHDHPHNIQLPSIHQPMDNATNVQSYHRCGLASQSNSTASLNHQMSQISISDPKPMVTNHQCGHSHRIVGCNHHHQPICSGEHHSTSNLQQQQQQLSMAHHICPHSHNEILHHDCNTNSLIMGNNGTTKSGMNDCMHHHHPHHHHVTTPCVSTQNKCPDMVNNEPLSATAHVHNLSNSSTTTHTSNVAVKHPSQFQHHHRPVLSRGGRSNSSQQYEQYGLSSAASTSSATASLSSYHTPLSNDNENVAPPFLPTRIQQPLPPAPPPVPQHHVSSFAKSQPSSPSHQMFIHTDRSAPSVTSRTSTWSDPVQNSGMPTHHHHHQQQLQHHQQQHQSLQPLPPPPPLRPLPPKPVSPNASSCSTQITTVRTSPSLQGQPVTRITFQAGVQGSLPNSDVPPPLPPLNSSSRSKPLVNTLMTKTTGTNLNNNGDNQSATNLNLNLNYNRGGIITDAERKTEALTRQVELEMEQKYKSGEPLGICPKCNTKVMPSQEACRAMNQIFHSSCFVCCECGRTLQGKTFYPVNDRVYCEEDFQYSGHMNSLEKCAACSQPIFNMILPAMGKSYHPKCFKCCVCGQCLDGVPFTIDRKNDIYCVKDYHETYSPKCAACGNSISPIDGTGETVRVVSMDKDYHVDCYCCEDCQLPLTDEEPSRAYPLNDHLLCQKCHINRLTAMKANLSLS</sequence>
<dbReference type="InterPro" id="IPR047247">
    <property type="entry name" value="Ajuba-like_LIM2"/>
</dbReference>
<feature type="domain" description="LIM zinc-binding" evidence="6">
    <location>
        <begin position="786"/>
        <end position="846"/>
    </location>
</feature>
<feature type="compositionally biased region" description="Low complexity" evidence="5">
    <location>
        <begin position="567"/>
        <end position="580"/>
    </location>
</feature>
<feature type="domain" description="LIM zinc-binding" evidence="6">
    <location>
        <begin position="721"/>
        <end position="782"/>
    </location>
</feature>
<organism evidence="7">
    <name type="scientific">Aceria tosichella</name>
    <name type="common">wheat curl mite</name>
    <dbReference type="NCBI Taxonomy" id="561515"/>
    <lineage>
        <taxon>Eukaryota</taxon>
        <taxon>Metazoa</taxon>
        <taxon>Ecdysozoa</taxon>
        <taxon>Arthropoda</taxon>
        <taxon>Chelicerata</taxon>
        <taxon>Arachnida</taxon>
        <taxon>Acari</taxon>
        <taxon>Acariformes</taxon>
        <taxon>Trombidiformes</taxon>
        <taxon>Prostigmata</taxon>
        <taxon>Eupodina</taxon>
        <taxon>Eriophyoidea</taxon>
        <taxon>Eriophyidae</taxon>
        <taxon>Eriophyinae</taxon>
        <taxon>Aceriini</taxon>
        <taxon>Aceria</taxon>
    </lineage>
</organism>
<evidence type="ECO:0000256" key="2">
    <source>
        <dbReference type="ARBA" id="ARBA00022833"/>
    </source>
</evidence>
<feature type="compositionally biased region" description="Pro residues" evidence="5">
    <location>
        <begin position="42"/>
        <end position="71"/>
    </location>
</feature>
<keyword evidence="2 4" id="KW-0862">Zinc</keyword>
<dbReference type="GO" id="GO:0001666">
    <property type="term" value="P:response to hypoxia"/>
    <property type="evidence" value="ECO:0007669"/>
    <property type="project" value="TreeGrafter"/>
</dbReference>
<feature type="region of interest" description="Disordered" evidence="5">
    <location>
        <begin position="477"/>
        <end position="620"/>
    </location>
</feature>
<feature type="compositionally biased region" description="Polar residues" evidence="5">
    <location>
        <begin position="598"/>
        <end position="620"/>
    </location>
</feature>
<gene>
    <name evidence="7" type="primary">jub</name>
    <name evidence="7" type="ORF">g.13159</name>
</gene>
<proteinExistence type="predicted"/>
<keyword evidence="3 4" id="KW-0440">LIM domain</keyword>
<feature type="region of interest" description="Disordered" evidence="5">
    <location>
        <begin position="435"/>
        <end position="465"/>
    </location>
</feature>
<dbReference type="AlphaFoldDB" id="A0A6G1SLB2"/>
<dbReference type="GO" id="GO:0003714">
    <property type="term" value="F:transcription corepressor activity"/>
    <property type="evidence" value="ECO:0007669"/>
    <property type="project" value="TreeGrafter"/>
</dbReference>
<evidence type="ECO:0000256" key="3">
    <source>
        <dbReference type="ARBA" id="ARBA00023038"/>
    </source>
</evidence>
<dbReference type="InterPro" id="IPR047172">
    <property type="entry name" value="Ajuba-like"/>
</dbReference>
<feature type="compositionally biased region" description="Polar residues" evidence="5">
    <location>
        <begin position="451"/>
        <end position="460"/>
    </location>
</feature>
<feature type="region of interest" description="Disordered" evidence="5">
    <location>
        <begin position="1"/>
        <end position="76"/>
    </location>
</feature>
<dbReference type="Pfam" id="PF00412">
    <property type="entry name" value="LIM"/>
    <property type="match status" value="3"/>
</dbReference>
<dbReference type="PANTHER" id="PTHR24219">
    <property type="entry name" value="LIM DOMAIN-CONTAINING PROTEIN JUB"/>
    <property type="match status" value="1"/>
</dbReference>
<dbReference type="InterPro" id="IPR001781">
    <property type="entry name" value="Znf_LIM"/>
</dbReference>
<dbReference type="SUPFAM" id="SSF57716">
    <property type="entry name" value="Glucocorticoid receptor-like (DNA-binding domain)"/>
    <property type="match status" value="2"/>
</dbReference>
<evidence type="ECO:0000256" key="1">
    <source>
        <dbReference type="ARBA" id="ARBA00022723"/>
    </source>
</evidence>
<feature type="compositionally biased region" description="Polar residues" evidence="5">
    <location>
        <begin position="538"/>
        <end position="558"/>
    </location>
</feature>
<feature type="compositionally biased region" description="Low complexity" evidence="5">
    <location>
        <begin position="517"/>
        <end position="528"/>
    </location>
</feature>
<dbReference type="GO" id="GO:0000932">
    <property type="term" value="C:P-body"/>
    <property type="evidence" value="ECO:0007669"/>
    <property type="project" value="TreeGrafter"/>
</dbReference>
<dbReference type="PANTHER" id="PTHR24219:SF4">
    <property type="entry name" value="LIM DOMAIN-CONTAINING PROTEIN JUB"/>
    <property type="match status" value="1"/>
</dbReference>
<reference evidence="7" key="1">
    <citation type="submission" date="2018-10" db="EMBL/GenBank/DDBJ databases">
        <title>Transcriptome assembly of Aceria tosichella (Wheat curl mite) Type 2.</title>
        <authorList>
            <person name="Scully E.D."/>
            <person name="Geib S.M."/>
            <person name="Palmer N.A."/>
            <person name="Gupta A.K."/>
            <person name="Sarath G."/>
            <person name="Tatineni S."/>
        </authorList>
    </citation>
    <scope>NUCLEOTIDE SEQUENCE</scope>
    <source>
        <strain evidence="7">LincolnNE</strain>
    </source>
</reference>
<dbReference type="SMART" id="SM00132">
    <property type="entry name" value="LIM"/>
    <property type="match status" value="3"/>
</dbReference>
<dbReference type="CDD" id="cd09355">
    <property type="entry name" value="LIM2_Ajuba_like"/>
    <property type="match status" value="1"/>
</dbReference>
<name>A0A6G1SLB2_9ACAR</name>
<feature type="compositionally biased region" description="Low complexity" evidence="5">
    <location>
        <begin position="10"/>
        <end position="21"/>
    </location>
</feature>
<dbReference type="GO" id="GO:0046872">
    <property type="term" value="F:metal ion binding"/>
    <property type="evidence" value="ECO:0007669"/>
    <property type="project" value="UniProtKB-KW"/>
</dbReference>
<dbReference type="PROSITE" id="PS50023">
    <property type="entry name" value="LIM_DOMAIN_2"/>
    <property type="match status" value="3"/>
</dbReference>
<evidence type="ECO:0000256" key="4">
    <source>
        <dbReference type="PROSITE-ProRule" id="PRU00125"/>
    </source>
</evidence>